<comment type="caution">
    <text evidence="5">The sequence shown here is derived from an EMBL/GenBank/DDBJ whole genome shotgun (WGS) entry which is preliminary data.</text>
</comment>
<dbReference type="OrthoDB" id="9784774at2"/>
<proteinExistence type="predicted"/>
<evidence type="ECO:0000256" key="2">
    <source>
        <dbReference type="PIRSR" id="PIRSR601310-3"/>
    </source>
</evidence>
<dbReference type="Pfam" id="PF11969">
    <property type="entry name" value="DcpS_C"/>
    <property type="match status" value="1"/>
</dbReference>
<dbReference type="AlphaFoldDB" id="A0A5C7EEF4"/>
<feature type="active site" description="Tele-AMP-histidine intermediate" evidence="1">
    <location>
        <position position="99"/>
    </location>
</feature>
<evidence type="ECO:0000256" key="1">
    <source>
        <dbReference type="PIRSR" id="PIRSR601310-1"/>
    </source>
</evidence>
<dbReference type="PRINTS" id="PR00332">
    <property type="entry name" value="HISTRIAD"/>
</dbReference>
<dbReference type="PANTHER" id="PTHR23089">
    <property type="entry name" value="HISTIDINE TRIAD HIT PROTEIN"/>
    <property type="match status" value="1"/>
</dbReference>
<dbReference type="InterPro" id="IPR036265">
    <property type="entry name" value="HIT-like_sf"/>
</dbReference>
<evidence type="ECO:0000256" key="3">
    <source>
        <dbReference type="PROSITE-ProRule" id="PRU00464"/>
    </source>
</evidence>
<keyword evidence="6" id="KW-1185">Reference proteome</keyword>
<sequence>MDTCVFCRIVRGEIPSRKVYEDDDILAFHDINPVASVHFMIIPKQHVASLMQVTEAHRDVLGKILLMAPRLAKEQGLNDGFRTIINTGRISRQEVFHLHVHIIGDKDVLPPMLVRSHAAG</sequence>
<organism evidence="5 6">
    <name type="scientific">Pelomicrobium methylotrophicum</name>
    <dbReference type="NCBI Taxonomy" id="2602750"/>
    <lineage>
        <taxon>Bacteria</taxon>
        <taxon>Pseudomonadati</taxon>
        <taxon>Pseudomonadota</taxon>
        <taxon>Hydrogenophilia</taxon>
        <taxon>Hydrogenophilia incertae sedis</taxon>
        <taxon>Pelomicrobium</taxon>
    </lineage>
</organism>
<feature type="short sequence motif" description="Histidine triad motif" evidence="2 3">
    <location>
        <begin position="97"/>
        <end position="101"/>
    </location>
</feature>
<dbReference type="PROSITE" id="PS00892">
    <property type="entry name" value="HIT_1"/>
    <property type="match status" value="1"/>
</dbReference>
<feature type="domain" description="HIT" evidence="4">
    <location>
        <begin position="5"/>
        <end position="113"/>
    </location>
</feature>
<dbReference type="CDD" id="cd01276">
    <property type="entry name" value="PKCI_related"/>
    <property type="match status" value="1"/>
</dbReference>
<dbReference type="InParanoid" id="A0A5C7EEF4"/>
<dbReference type="InterPro" id="IPR019808">
    <property type="entry name" value="Histidine_triad_CS"/>
</dbReference>
<dbReference type="EMBL" id="VPFL01000027">
    <property type="protein sequence ID" value="TXF10547.1"/>
    <property type="molecule type" value="Genomic_DNA"/>
</dbReference>
<evidence type="ECO:0000259" key="4">
    <source>
        <dbReference type="PROSITE" id="PS51084"/>
    </source>
</evidence>
<dbReference type="Proteomes" id="UP000321201">
    <property type="component" value="Unassembled WGS sequence"/>
</dbReference>
<gene>
    <name evidence="5" type="ORF">FR698_14710</name>
</gene>
<reference evidence="5 6" key="1">
    <citation type="submission" date="2019-08" db="EMBL/GenBank/DDBJ databases">
        <title>Pelomicrobium methylotrophicum gen. nov., sp. nov. a moderately thermophilic, facultatively anaerobic, lithoautotrophic and methylotrophic bacterium isolated from a terrestrial mud volcano.</title>
        <authorList>
            <person name="Slobodkina G.B."/>
            <person name="Merkel A.Y."/>
            <person name="Slobodkin A.I."/>
        </authorList>
    </citation>
    <scope>NUCLEOTIDE SEQUENCE [LARGE SCALE GENOMIC DNA]</scope>
    <source>
        <strain evidence="5 6">SM250</strain>
    </source>
</reference>
<protein>
    <submittedName>
        <fullName evidence="5">Histidine triad nucleotide-binding protein</fullName>
    </submittedName>
</protein>
<dbReference type="FunCoup" id="A0A5C7EEF4">
    <property type="interactions" value="557"/>
</dbReference>
<dbReference type="RefSeq" id="WP_147800953.1">
    <property type="nucleotide sequence ID" value="NZ_VPFL01000027.1"/>
</dbReference>
<dbReference type="PROSITE" id="PS51084">
    <property type="entry name" value="HIT_2"/>
    <property type="match status" value="1"/>
</dbReference>
<dbReference type="SUPFAM" id="SSF54197">
    <property type="entry name" value="HIT-like"/>
    <property type="match status" value="1"/>
</dbReference>
<evidence type="ECO:0000313" key="6">
    <source>
        <dbReference type="Proteomes" id="UP000321201"/>
    </source>
</evidence>
<dbReference type="InterPro" id="IPR011146">
    <property type="entry name" value="HIT-like"/>
</dbReference>
<dbReference type="GO" id="GO:0003824">
    <property type="term" value="F:catalytic activity"/>
    <property type="evidence" value="ECO:0007669"/>
    <property type="project" value="InterPro"/>
</dbReference>
<dbReference type="Gene3D" id="3.30.428.10">
    <property type="entry name" value="HIT-like"/>
    <property type="match status" value="1"/>
</dbReference>
<evidence type="ECO:0000313" key="5">
    <source>
        <dbReference type="EMBL" id="TXF10547.1"/>
    </source>
</evidence>
<dbReference type="InterPro" id="IPR001310">
    <property type="entry name" value="Histidine_triad_HIT"/>
</dbReference>
<accession>A0A5C7EEF4</accession>
<name>A0A5C7EEF4_9PROT</name>